<accession>T1K0I8</accession>
<organism evidence="1 2">
    <name type="scientific">Tetranychus urticae</name>
    <name type="common">Two-spotted spider mite</name>
    <dbReference type="NCBI Taxonomy" id="32264"/>
    <lineage>
        <taxon>Eukaryota</taxon>
        <taxon>Metazoa</taxon>
        <taxon>Ecdysozoa</taxon>
        <taxon>Arthropoda</taxon>
        <taxon>Chelicerata</taxon>
        <taxon>Arachnida</taxon>
        <taxon>Acari</taxon>
        <taxon>Acariformes</taxon>
        <taxon>Trombidiformes</taxon>
        <taxon>Prostigmata</taxon>
        <taxon>Eleutherengona</taxon>
        <taxon>Raphignathae</taxon>
        <taxon>Tetranychoidea</taxon>
        <taxon>Tetranychidae</taxon>
        <taxon>Tetranychus</taxon>
    </lineage>
</organism>
<keyword evidence="2" id="KW-1185">Reference proteome</keyword>
<reference evidence="2" key="1">
    <citation type="submission" date="2011-08" db="EMBL/GenBank/DDBJ databases">
        <authorList>
            <person name="Rombauts S."/>
        </authorList>
    </citation>
    <scope>NUCLEOTIDE SEQUENCE</scope>
    <source>
        <strain evidence="2">London</strain>
    </source>
</reference>
<protein>
    <submittedName>
        <fullName evidence="1">Uncharacterized protein</fullName>
    </submittedName>
</protein>
<dbReference type="AlphaFoldDB" id="T1K0I8"/>
<dbReference type="HOGENOM" id="CLU_1157725_0_0_1"/>
<dbReference type="EMBL" id="CAEY01001142">
    <property type="status" value="NOT_ANNOTATED_CDS"/>
    <property type="molecule type" value="Genomic_DNA"/>
</dbReference>
<evidence type="ECO:0000313" key="2">
    <source>
        <dbReference type="Proteomes" id="UP000015104"/>
    </source>
</evidence>
<dbReference type="EnsemblMetazoa" id="tetur03g07940.1">
    <property type="protein sequence ID" value="tetur03g07940.1"/>
    <property type="gene ID" value="tetur03g07940"/>
</dbReference>
<reference evidence="1" key="2">
    <citation type="submission" date="2015-06" db="UniProtKB">
        <authorList>
            <consortium name="EnsemblMetazoa"/>
        </authorList>
    </citation>
    <scope>IDENTIFICATION</scope>
</reference>
<dbReference type="Proteomes" id="UP000015104">
    <property type="component" value="Unassembled WGS sequence"/>
</dbReference>
<name>T1K0I8_TETUR</name>
<proteinExistence type="predicted"/>
<sequence>MLCVYVVEGLKLQQHRSVNEEPKNLVSFFSLLRIFSVGFERTANIKRGQRSEQGVMEALHEDEVVAGPSHASTQAESAQNGDHQLQDAINQMEVALRSPSTVILSASCVQEKRQVGGYSKLCNCAAQNCPSDLPILQLAEDDTTMDAFYRNYTKLTVSQFKDLRTYLPDDKSIWITRLFTFLVKLRKTLSDADIGFLCRHSRSTAKSWKQSVNIELMKSFVPSNLGFHTLTRETALSRVT</sequence>
<evidence type="ECO:0000313" key="1">
    <source>
        <dbReference type="EnsemblMetazoa" id="tetur03g07940.1"/>
    </source>
</evidence>